<dbReference type="EMBL" id="JAZHBM010000032">
    <property type="protein sequence ID" value="MEF3084011.1"/>
    <property type="molecule type" value="Genomic_DNA"/>
</dbReference>
<comment type="caution">
    <text evidence="1">The sequence shown here is derived from an EMBL/GenBank/DDBJ whole genome shotgun (WGS) entry which is preliminary data.</text>
</comment>
<accession>A0ABU7WJ87</accession>
<organism evidence="1 2">
    <name type="scientific">Luteimonas flava</name>
    <dbReference type="NCBI Taxonomy" id="3115822"/>
    <lineage>
        <taxon>Bacteria</taxon>
        <taxon>Pseudomonadati</taxon>
        <taxon>Pseudomonadota</taxon>
        <taxon>Gammaproteobacteria</taxon>
        <taxon>Lysobacterales</taxon>
        <taxon>Lysobacteraceae</taxon>
        <taxon>Luteimonas</taxon>
    </lineage>
</organism>
<evidence type="ECO:0000313" key="1">
    <source>
        <dbReference type="EMBL" id="MEF3084011.1"/>
    </source>
</evidence>
<feature type="non-terminal residue" evidence="1">
    <location>
        <position position="70"/>
    </location>
</feature>
<proteinExistence type="predicted"/>
<reference evidence="1 2" key="1">
    <citation type="submission" date="2024-01" db="EMBL/GenBank/DDBJ databases">
        <title>Novel species of the genus Luteimonas isolated from rivers.</title>
        <authorList>
            <person name="Lu H."/>
        </authorList>
    </citation>
    <scope>NUCLEOTIDE SEQUENCE [LARGE SCALE GENOMIC DNA]</scope>
    <source>
        <strain evidence="1 2">SMYT11W</strain>
    </source>
</reference>
<evidence type="ECO:0000313" key="2">
    <source>
        <dbReference type="Proteomes" id="UP001358324"/>
    </source>
</evidence>
<sequence length="70" mass="7387">MDIKQPPGHAPIKRQSLADIELQAARIAAMMGQIRAAMLSPTSTKTAPVVSAAQLASLCGVDKGRIAYRL</sequence>
<name>A0ABU7WJ87_9GAMM</name>
<dbReference type="Proteomes" id="UP001358324">
    <property type="component" value="Unassembled WGS sequence"/>
</dbReference>
<keyword evidence="2" id="KW-1185">Reference proteome</keyword>
<protein>
    <recommendedName>
        <fullName evidence="3">DNA-binding protein</fullName>
    </recommendedName>
</protein>
<gene>
    <name evidence="1" type="ORF">V3391_17570</name>
</gene>
<dbReference type="RefSeq" id="WP_332079748.1">
    <property type="nucleotide sequence ID" value="NZ_JAZHBM010000032.1"/>
</dbReference>
<evidence type="ECO:0008006" key="3">
    <source>
        <dbReference type="Google" id="ProtNLM"/>
    </source>
</evidence>